<accession>F1ZDC7</accession>
<evidence type="ECO:0000313" key="1">
    <source>
        <dbReference type="EMBL" id="EGD57431.1"/>
    </source>
</evidence>
<name>F1ZDC7_9SPHN</name>
<dbReference type="EMBL" id="AEWJ01000065">
    <property type="protein sequence ID" value="EGD57431.1"/>
    <property type="molecule type" value="Genomic_DNA"/>
</dbReference>
<dbReference type="InParanoid" id="F1ZDC7"/>
<proteinExistence type="predicted"/>
<dbReference type="HOGENOM" id="CLU_3138374_0_0_5"/>
<keyword evidence="2" id="KW-1185">Reference proteome</keyword>
<organism evidence="1 2">
    <name type="scientific">Novosphingobium nitrogenifigens DSM 19370</name>
    <dbReference type="NCBI Taxonomy" id="983920"/>
    <lineage>
        <taxon>Bacteria</taxon>
        <taxon>Pseudomonadati</taxon>
        <taxon>Pseudomonadota</taxon>
        <taxon>Alphaproteobacteria</taxon>
        <taxon>Sphingomonadales</taxon>
        <taxon>Sphingomonadaceae</taxon>
        <taxon>Novosphingobium</taxon>
    </lineage>
</organism>
<comment type="caution">
    <text evidence="1">The sequence shown here is derived from an EMBL/GenBank/DDBJ whole genome shotgun (WGS) entry which is preliminary data.</text>
</comment>
<reference evidence="1 2" key="1">
    <citation type="journal article" date="2012" name="J. Bacteriol.">
        <title>Draft Genome Sequence of Novosphingobium nitrogenifigens Y88T.</title>
        <authorList>
            <person name="Strabala T.J."/>
            <person name="Macdonald L."/>
            <person name="Liu V."/>
            <person name="Smit A.M."/>
        </authorList>
    </citation>
    <scope>NUCLEOTIDE SEQUENCE [LARGE SCALE GENOMIC DNA]</scope>
    <source>
        <strain evidence="1 2">DSM 19370</strain>
    </source>
</reference>
<protein>
    <submittedName>
        <fullName evidence="1">Uncharacterized protein</fullName>
    </submittedName>
</protein>
<dbReference type="AlphaFoldDB" id="F1ZDC7"/>
<dbReference type="Proteomes" id="UP000004728">
    <property type="component" value="Unassembled WGS sequence"/>
</dbReference>
<evidence type="ECO:0000313" key="2">
    <source>
        <dbReference type="Proteomes" id="UP000004728"/>
    </source>
</evidence>
<gene>
    <name evidence="1" type="ORF">Y88_3741</name>
</gene>
<sequence>MQALLSLWNTGSVAPALCGLFGIAPPPPSDMHPAPVVMAAAPPPAVIAG</sequence>